<name>A0A7K6XCN8_9PASE</name>
<keyword evidence="4" id="KW-1185">Reference proteome</keyword>
<dbReference type="Proteomes" id="UP000587587">
    <property type="component" value="Unassembled WGS sequence"/>
</dbReference>
<proteinExistence type="predicted"/>
<feature type="compositionally biased region" description="Polar residues" evidence="2">
    <location>
        <begin position="92"/>
        <end position="105"/>
    </location>
</feature>
<evidence type="ECO:0000313" key="3">
    <source>
        <dbReference type="EMBL" id="NWX57075.1"/>
    </source>
</evidence>
<feature type="non-terminal residue" evidence="3">
    <location>
        <position position="1"/>
    </location>
</feature>
<protein>
    <submittedName>
        <fullName evidence="3">CE295 protein</fullName>
    </submittedName>
</protein>
<evidence type="ECO:0000256" key="2">
    <source>
        <dbReference type="SAM" id="MobiDB-lite"/>
    </source>
</evidence>
<feature type="region of interest" description="Disordered" evidence="2">
    <location>
        <begin position="82"/>
        <end position="142"/>
    </location>
</feature>
<evidence type="ECO:0000256" key="1">
    <source>
        <dbReference type="SAM" id="Coils"/>
    </source>
</evidence>
<feature type="coiled-coil region" evidence="1">
    <location>
        <begin position="23"/>
        <end position="75"/>
    </location>
</feature>
<dbReference type="AlphaFoldDB" id="A0A7K6XCN8"/>
<sequence>MLENTVADEKSVLIHPQEQAAKIRMEKAAKIRIEEERQKWNEEIEKQKQEQLALIKKIEEEKALLEADYLKIQMQTCLEAAKKKKEEEDQGQLVQSHSLPSTDQENQMEHETGNVSETRSPGEVSHRQTIRNFQQRLLQQKR</sequence>
<reference evidence="3 4" key="1">
    <citation type="submission" date="2019-09" db="EMBL/GenBank/DDBJ databases">
        <title>Bird 10,000 Genomes (B10K) Project - Family phase.</title>
        <authorList>
            <person name="Zhang G."/>
        </authorList>
    </citation>
    <scope>NUCLEOTIDE SEQUENCE [LARGE SCALE GENOMIC DNA]</scope>
    <source>
        <strain evidence="3">B10K-UC-030-53</strain>
    </source>
</reference>
<gene>
    <name evidence="3" type="primary">Cep295_4</name>
    <name evidence="3" type="ORF">PROCAF_R15554</name>
</gene>
<keyword evidence="1" id="KW-0175">Coiled coil</keyword>
<dbReference type="EMBL" id="VZSE01004534">
    <property type="protein sequence ID" value="NWX57075.1"/>
    <property type="molecule type" value="Genomic_DNA"/>
</dbReference>
<organism evidence="3 4">
    <name type="scientific">Promerops cafer</name>
    <name type="common">Cape sugarbird</name>
    <dbReference type="NCBI Taxonomy" id="254652"/>
    <lineage>
        <taxon>Eukaryota</taxon>
        <taxon>Metazoa</taxon>
        <taxon>Chordata</taxon>
        <taxon>Craniata</taxon>
        <taxon>Vertebrata</taxon>
        <taxon>Euteleostomi</taxon>
        <taxon>Archelosauria</taxon>
        <taxon>Archosauria</taxon>
        <taxon>Dinosauria</taxon>
        <taxon>Saurischia</taxon>
        <taxon>Theropoda</taxon>
        <taxon>Coelurosauria</taxon>
        <taxon>Aves</taxon>
        <taxon>Neognathae</taxon>
        <taxon>Neoaves</taxon>
        <taxon>Telluraves</taxon>
        <taxon>Australaves</taxon>
        <taxon>Passeriformes</taxon>
        <taxon>Passeroidea</taxon>
        <taxon>Nectariniidae</taxon>
        <taxon>Promerops</taxon>
    </lineage>
</organism>
<feature type="compositionally biased region" description="Polar residues" evidence="2">
    <location>
        <begin position="130"/>
        <end position="142"/>
    </location>
</feature>
<comment type="caution">
    <text evidence="3">The sequence shown here is derived from an EMBL/GenBank/DDBJ whole genome shotgun (WGS) entry which is preliminary data.</text>
</comment>
<evidence type="ECO:0000313" key="4">
    <source>
        <dbReference type="Proteomes" id="UP000587587"/>
    </source>
</evidence>
<accession>A0A7K6XCN8</accession>
<feature type="non-terminal residue" evidence="3">
    <location>
        <position position="142"/>
    </location>
</feature>